<evidence type="ECO:0000313" key="1">
    <source>
        <dbReference type="EMBL" id="GII42875.1"/>
    </source>
</evidence>
<evidence type="ECO:0000313" key="2">
    <source>
        <dbReference type="Proteomes" id="UP000622547"/>
    </source>
</evidence>
<proteinExistence type="predicted"/>
<reference evidence="1 2" key="1">
    <citation type="submission" date="2021-01" db="EMBL/GenBank/DDBJ databases">
        <title>Whole genome shotgun sequence of Planotetraspora phitsanulokensis NBRC 104273.</title>
        <authorList>
            <person name="Komaki H."/>
            <person name="Tamura T."/>
        </authorList>
    </citation>
    <scope>NUCLEOTIDE SEQUENCE [LARGE SCALE GENOMIC DNA]</scope>
    <source>
        <strain evidence="1 2">NBRC 104273</strain>
    </source>
</reference>
<protein>
    <submittedName>
        <fullName evidence="1">Uncharacterized protein</fullName>
    </submittedName>
</protein>
<dbReference type="AlphaFoldDB" id="A0A8J3XJ68"/>
<keyword evidence="2" id="KW-1185">Reference proteome</keyword>
<accession>A0A8J3XJ68</accession>
<dbReference type="Proteomes" id="UP000622547">
    <property type="component" value="Unassembled WGS sequence"/>
</dbReference>
<dbReference type="RefSeq" id="WP_204078288.1">
    <property type="nucleotide sequence ID" value="NZ_BOOP01000048.1"/>
</dbReference>
<name>A0A8J3XJ68_9ACTN</name>
<dbReference type="EMBL" id="BOOP01000048">
    <property type="protein sequence ID" value="GII42875.1"/>
    <property type="molecule type" value="Genomic_DNA"/>
</dbReference>
<comment type="caution">
    <text evidence="1">The sequence shown here is derived from an EMBL/GenBank/DDBJ whole genome shotgun (WGS) entry which is preliminary data.</text>
</comment>
<gene>
    <name evidence="1" type="ORF">Pph01_78780</name>
</gene>
<organism evidence="1 2">
    <name type="scientific">Planotetraspora phitsanulokensis</name>
    <dbReference type="NCBI Taxonomy" id="575192"/>
    <lineage>
        <taxon>Bacteria</taxon>
        <taxon>Bacillati</taxon>
        <taxon>Actinomycetota</taxon>
        <taxon>Actinomycetes</taxon>
        <taxon>Streptosporangiales</taxon>
        <taxon>Streptosporangiaceae</taxon>
        <taxon>Planotetraspora</taxon>
    </lineage>
</organism>
<sequence>MPSRKPARPPRPKTYQPGDRVQIRRAYGVIGHVVEVIRRSKPAFFGYLIDFGDHQREFLGSDVVDPPRPLLEEYRQWMADDLGAQYIALLSDAKLARLQREWLEVNRKLTERYPQMLPQRLPGVEPVHRVTIRRTTQRDKNVSSNGAFIREIDRHFWWLSCPCDFHGIAESSKEAKRRKEEHDTPLGGGA</sequence>